<dbReference type="AlphaFoldDB" id="A0AB38YGN6"/>
<feature type="transmembrane region" description="Helical" evidence="1">
    <location>
        <begin position="97"/>
        <end position="121"/>
    </location>
</feature>
<evidence type="ECO:0000313" key="2">
    <source>
        <dbReference type="EMBL" id="WLD58549.1"/>
    </source>
</evidence>
<gene>
    <name evidence="2" type="ORF">NFC81_01835</name>
</gene>
<accession>A0AB38YGN6</accession>
<organism evidence="2">
    <name type="scientific">Salinispirillum sp. LH 10-3-1</name>
    <dbReference type="NCBI Taxonomy" id="2952525"/>
    <lineage>
        <taxon>Bacteria</taxon>
        <taxon>Pseudomonadati</taxon>
        <taxon>Pseudomonadota</taxon>
        <taxon>Gammaproteobacteria</taxon>
        <taxon>Oceanospirillales</taxon>
        <taxon>Saccharospirillaceae</taxon>
        <taxon>Salinispirillum</taxon>
    </lineage>
</organism>
<evidence type="ECO:0000256" key="1">
    <source>
        <dbReference type="SAM" id="Phobius"/>
    </source>
</evidence>
<keyword evidence="1" id="KW-0472">Membrane</keyword>
<reference evidence="2" key="1">
    <citation type="submission" date="2022-07" db="EMBL/GenBank/DDBJ databases">
        <title>Complete genome sequence of Salinispirillum sp. LH10-3-1 capable of multiple carbohydrate inversion isolated from a soda lake.</title>
        <authorList>
            <person name="Liu J."/>
            <person name="Zhai Y."/>
            <person name="Zhang H."/>
            <person name="Yang H."/>
            <person name="Qu J."/>
            <person name="Li J."/>
        </authorList>
    </citation>
    <scope>NUCLEOTIDE SEQUENCE</scope>
    <source>
        <strain evidence="2">LH 10-3-1</strain>
    </source>
</reference>
<feature type="transmembrane region" description="Helical" evidence="1">
    <location>
        <begin position="21"/>
        <end position="42"/>
    </location>
</feature>
<keyword evidence="1" id="KW-0812">Transmembrane</keyword>
<feature type="transmembrane region" description="Helical" evidence="1">
    <location>
        <begin position="54"/>
        <end position="76"/>
    </location>
</feature>
<keyword evidence="1" id="KW-1133">Transmembrane helix</keyword>
<protein>
    <recommendedName>
        <fullName evidence="3">Transmembrane protein</fullName>
    </recommendedName>
</protein>
<dbReference type="EMBL" id="CP101717">
    <property type="protein sequence ID" value="WLD58549.1"/>
    <property type="molecule type" value="Genomic_DNA"/>
</dbReference>
<evidence type="ECO:0008006" key="3">
    <source>
        <dbReference type="Google" id="ProtNLM"/>
    </source>
</evidence>
<sequence>MKQFLMKQTFMKLSTGHPAQLVIGLTVWCVWFVAVYGGLSVACELAAPEPNRGAFNTISLTLIVLTVLTVLWLAWGAWTCWQSTTDEVDSTERQTPFIARVSAGLYAVAALAALIVVWPLLMLPPCL</sequence>
<dbReference type="RefSeq" id="WP_304995834.1">
    <property type="nucleotide sequence ID" value="NZ_CP101717.1"/>
</dbReference>
<proteinExistence type="predicted"/>
<name>A0AB38YGN6_9GAMM</name>